<evidence type="ECO:0000313" key="1">
    <source>
        <dbReference type="EMBL" id="JAH20446.1"/>
    </source>
</evidence>
<dbReference type="AlphaFoldDB" id="A0A0E9QTZ7"/>
<name>A0A0E9QTZ7_ANGAN</name>
<dbReference type="EMBL" id="GBXM01088131">
    <property type="protein sequence ID" value="JAH20446.1"/>
    <property type="molecule type" value="Transcribed_RNA"/>
</dbReference>
<accession>A0A0E9QTZ7</accession>
<reference evidence="1" key="2">
    <citation type="journal article" date="2015" name="Fish Shellfish Immunol.">
        <title>Early steps in the European eel (Anguilla anguilla)-Vibrio vulnificus interaction in the gills: Role of the RtxA13 toxin.</title>
        <authorList>
            <person name="Callol A."/>
            <person name="Pajuelo D."/>
            <person name="Ebbesson L."/>
            <person name="Teles M."/>
            <person name="MacKenzie S."/>
            <person name="Amaro C."/>
        </authorList>
    </citation>
    <scope>NUCLEOTIDE SEQUENCE</scope>
</reference>
<proteinExistence type="predicted"/>
<sequence>MLETNQAHAVNDTECLFLKQTTKKSQFYIFFVIILVIG</sequence>
<organism evidence="1">
    <name type="scientific">Anguilla anguilla</name>
    <name type="common">European freshwater eel</name>
    <name type="synonym">Muraena anguilla</name>
    <dbReference type="NCBI Taxonomy" id="7936"/>
    <lineage>
        <taxon>Eukaryota</taxon>
        <taxon>Metazoa</taxon>
        <taxon>Chordata</taxon>
        <taxon>Craniata</taxon>
        <taxon>Vertebrata</taxon>
        <taxon>Euteleostomi</taxon>
        <taxon>Actinopterygii</taxon>
        <taxon>Neopterygii</taxon>
        <taxon>Teleostei</taxon>
        <taxon>Anguilliformes</taxon>
        <taxon>Anguillidae</taxon>
        <taxon>Anguilla</taxon>
    </lineage>
</organism>
<protein>
    <submittedName>
        <fullName evidence="1">Uncharacterized protein</fullName>
    </submittedName>
</protein>
<reference evidence="1" key="1">
    <citation type="submission" date="2014-11" db="EMBL/GenBank/DDBJ databases">
        <authorList>
            <person name="Amaro Gonzalez C."/>
        </authorList>
    </citation>
    <scope>NUCLEOTIDE SEQUENCE</scope>
</reference>